<dbReference type="Proteomes" id="UP001202922">
    <property type="component" value="Unassembled WGS sequence"/>
</dbReference>
<evidence type="ECO:0000313" key="3">
    <source>
        <dbReference type="EMBL" id="MCH6469413.1"/>
    </source>
</evidence>
<accession>A0ABS9TY69</accession>
<dbReference type="PANTHER" id="PTHR11647:SF1">
    <property type="entry name" value="COLLAPSIN RESPONSE MEDIATOR PROTEIN"/>
    <property type="match status" value="1"/>
</dbReference>
<dbReference type="EMBL" id="JAKZBV010000001">
    <property type="protein sequence ID" value="MCH6469413.1"/>
    <property type="molecule type" value="Genomic_DNA"/>
</dbReference>
<dbReference type="PANTHER" id="PTHR11647">
    <property type="entry name" value="HYDRANTOINASE/DIHYDROPYRIMIDINASE FAMILY MEMBER"/>
    <property type="match status" value="1"/>
</dbReference>
<gene>
    <name evidence="3" type="ORF">L0M17_05305</name>
</gene>
<dbReference type="InterPro" id="IPR011059">
    <property type="entry name" value="Metal-dep_hydrolase_composite"/>
</dbReference>
<dbReference type="Gene3D" id="3.20.20.140">
    <property type="entry name" value="Metal-dependent hydrolases"/>
    <property type="match status" value="1"/>
</dbReference>
<dbReference type="SUPFAM" id="SSF51556">
    <property type="entry name" value="Metallo-dependent hydrolases"/>
    <property type="match status" value="1"/>
</dbReference>
<feature type="domain" description="Amidohydrolase-related" evidence="2">
    <location>
        <begin position="53"/>
        <end position="458"/>
    </location>
</feature>
<organism evidence="3 4">
    <name type="scientific">Sinomonas terrae</name>
    <dbReference type="NCBI Taxonomy" id="2908838"/>
    <lineage>
        <taxon>Bacteria</taxon>
        <taxon>Bacillati</taxon>
        <taxon>Actinomycetota</taxon>
        <taxon>Actinomycetes</taxon>
        <taxon>Micrococcales</taxon>
        <taxon>Micrococcaceae</taxon>
        <taxon>Sinomonas</taxon>
    </lineage>
</organism>
<sequence length="509" mass="54191">MTDLVIANALVVNSFGTRTAHVVVDAGKVSAVVDASETVPAADRVIDAGGRAVIPGGVDSHCHIAQVTGPYRTLDDFAVTSTAALWGGTTTILDFGIPRDRSESPLHAARNKLALAREARCDVALHGSVLDWDETVPGQLEELARLGIRSVKMYMTNRGTTMAANDTVLKVMREMVRLDGLTYIHAEHDAITVACTQEHVEAGEIGIEHLHETRPELAEEASVREVLAMAEFTGAPVYFVHQSTPGAVDLVAEARSRGLAIHSETCPHYLVLDDDVYSSRFPEWFACCPPMRSPETVAALRERFADGSIHTVSSDHSCYDLSQKREHLEDIRQMPHGLPGVETRMPVAFTALLEAADAPASSAAYDDGASPSAAHGTPGLGLLERFVELFSAAPARINGLPGKGAVAPGYDADLVVFDPAEARTVEGSALHMGTDFSPFEGQKLRGWPQIVVAGGRVVLDEHGFHDPGPVGRFVPRLGYREASALPAPGQLPADRDLAAAAPFGAGEGK</sequence>
<comment type="caution">
    <text evidence="3">The sequence shown here is derived from an EMBL/GenBank/DDBJ whole genome shotgun (WGS) entry which is preliminary data.</text>
</comment>
<name>A0ABS9TY69_9MICC</name>
<dbReference type="SUPFAM" id="SSF51338">
    <property type="entry name" value="Composite domain of metallo-dependent hydrolases"/>
    <property type="match status" value="1"/>
</dbReference>
<dbReference type="InterPro" id="IPR006680">
    <property type="entry name" value="Amidohydro-rel"/>
</dbReference>
<evidence type="ECO:0000259" key="2">
    <source>
        <dbReference type="Pfam" id="PF01979"/>
    </source>
</evidence>
<comment type="cofactor">
    <cofactor evidence="1">
        <name>Zn(2+)</name>
        <dbReference type="ChEBI" id="CHEBI:29105"/>
    </cofactor>
</comment>
<keyword evidence="4" id="KW-1185">Reference proteome</keyword>
<evidence type="ECO:0000256" key="1">
    <source>
        <dbReference type="ARBA" id="ARBA00001947"/>
    </source>
</evidence>
<protein>
    <submittedName>
        <fullName evidence="3">Amidohydrolase family protein</fullName>
    </submittedName>
</protein>
<dbReference type="RefSeq" id="WP_241052484.1">
    <property type="nucleotide sequence ID" value="NZ_JAKZBV010000001.1"/>
</dbReference>
<dbReference type="InterPro" id="IPR032466">
    <property type="entry name" value="Metal_Hydrolase"/>
</dbReference>
<reference evidence="3 4" key="1">
    <citation type="submission" date="2022-03" db="EMBL/GenBank/DDBJ databases">
        <title>Sinomonas sp. isolated from a soil.</title>
        <authorList>
            <person name="Han J."/>
            <person name="Kim D.-U."/>
        </authorList>
    </citation>
    <scope>NUCLEOTIDE SEQUENCE [LARGE SCALE GENOMIC DNA]</scope>
    <source>
        <strain evidence="3 4">5-5</strain>
    </source>
</reference>
<evidence type="ECO:0000313" key="4">
    <source>
        <dbReference type="Proteomes" id="UP001202922"/>
    </source>
</evidence>
<proteinExistence type="predicted"/>
<dbReference type="Pfam" id="PF01979">
    <property type="entry name" value="Amidohydro_1"/>
    <property type="match status" value="1"/>
</dbReference>
<dbReference type="InterPro" id="IPR050378">
    <property type="entry name" value="Metallo-dep_Hydrolases_sf"/>
</dbReference>